<feature type="region of interest" description="Disordered" evidence="1">
    <location>
        <begin position="376"/>
        <end position="397"/>
    </location>
</feature>
<feature type="chain" id="PRO_5001646697" description="Mid2 domain-containing protein" evidence="3">
    <location>
        <begin position="19"/>
        <end position="397"/>
    </location>
</feature>
<evidence type="ECO:0000256" key="2">
    <source>
        <dbReference type="SAM" id="Phobius"/>
    </source>
</evidence>
<keyword evidence="5" id="KW-1185">Reference proteome</keyword>
<dbReference type="HOGENOM" id="CLU_694569_0_0_1"/>
<name>A0A067PGR5_9AGAM</name>
<keyword evidence="3" id="KW-0732">Signal</keyword>
<feature type="signal peptide" evidence="3">
    <location>
        <begin position="1"/>
        <end position="18"/>
    </location>
</feature>
<keyword evidence="2" id="KW-0472">Membrane</keyword>
<evidence type="ECO:0000256" key="3">
    <source>
        <dbReference type="SAM" id="SignalP"/>
    </source>
</evidence>
<dbReference type="Proteomes" id="UP000027265">
    <property type="component" value="Unassembled WGS sequence"/>
</dbReference>
<dbReference type="STRING" id="933084.A0A067PGR5"/>
<feature type="compositionally biased region" description="Polar residues" evidence="1">
    <location>
        <begin position="376"/>
        <end position="385"/>
    </location>
</feature>
<keyword evidence="2" id="KW-0812">Transmembrane</keyword>
<organism evidence="4 5">
    <name type="scientific">Jaapia argillacea MUCL 33604</name>
    <dbReference type="NCBI Taxonomy" id="933084"/>
    <lineage>
        <taxon>Eukaryota</taxon>
        <taxon>Fungi</taxon>
        <taxon>Dikarya</taxon>
        <taxon>Basidiomycota</taxon>
        <taxon>Agaricomycotina</taxon>
        <taxon>Agaricomycetes</taxon>
        <taxon>Agaricomycetidae</taxon>
        <taxon>Jaapiales</taxon>
        <taxon>Jaapiaceae</taxon>
        <taxon>Jaapia</taxon>
    </lineage>
</organism>
<dbReference type="Gene3D" id="1.20.5.510">
    <property type="entry name" value="Single helix bin"/>
    <property type="match status" value="1"/>
</dbReference>
<feature type="region of interest" description="Disordered" evidence="1">
    <location>
        <begin position="220"/>
        <end position="257"/>
    </location>
</feature>
<evidence type="ECO:0000313" key="4">
    <source>
        <dbReference type="EMBL" id="KDQ53959.1"/>
    </source>
</evidence>
<proteinExistence type="predicted"/>
<protein>
    <recommendedName>
        <fullName evidence="6">Mid2 domain-containing protein</fullName>
    </recommendedName>
</protein>
<accession>A0A067PGR5</accession>
<evidence type="ECO:0000313" key="5">
    <source>
        <dbReference type="Proteomes" id="UP000027265"/>
    </source>
</evidence>
<sequence>MRCSALFLASLLPLAVYCQLQLQMNPSPYIAECQPVLVSWVGGIRNVWVVDPCPSSCSIAVGSSSNTSWTWIALASSGTKIQFCVSDSSNPFTCNDAVIVQTSANTACLSYASTTVPFPSSSPSDSADIPTPTSPTHHSSSTHHSSIGPIVGGIVGGLVLTVILGILFFLWWRRRSHSLMEQVTISDSHRTVSLDDSPSPSSAAIVSSAFRGMIEIEREDPPVGSRYPSHPISRIASSPSSSGFDGPESSSSTSYPSAMQSFHITNQGEAIGSMSRTENLPVNTTVEPVANAPPPVSQLYVKRQELSRQVLEMQGAVAALHQAHASTSTPQPDNAPVASASGTAVSPAFAPGTEESLRNQITVIQAQVERMNMEMQSLRMSSRQQEMLDEPPPSYDG</sequence>
<feature type="region of interest" description="Disordered" evidence="1">
    <location>
        <begin position="117"/>
        <end position="144"/>
    </location>
</feature>
<evidence type="ECO:0008006" key="6">
    <source>
        <dbReference type="Google" id="ProtNLM"/>
    </source>
</evidence>
<gene>
    <name evidence="4" type="ORF">JAAARDRAFT_61044</name>
</gene>
<feature type="compositionally biased region" description="Low complexity" evidence="1">
    <location>
        <begin position="228"/>
        <end position="257"/>
    </location>
</feature>
<feature type="transmembrane region" description="Helical" evidence="2">
    <location>
        <begin position="150"/>
        <end position="172"/>
    </location>
</feature>
<keyword evidence="2" id="KW-1133">Transmembrane helix</keyword>
<dbReference type="AlphaFoldDB" id="A0A067PGR5"/>
<dbReference type="EMBL" id="KL197731">
    <property type="protein sequence ID" value="KDQ53959.1"/>
    <property type="molecule type" value="Genomic_DNA"/>
</dbReference>
<feature type="region of interest" description="Disordered" evidence="1">
    <location>
        <begin position="326"/>
        <end position="350"/>
    </location>
</feature>
<dbReference type="OrthoDB" id="3362246at2759"/>
<dbReference type="InParanoid" id="A0A067PGR5"/>
<evidence type="ECO:0000256" key="1">
    <source>
        <dbReference type="SAM" id="MobiDB-lite"/>
    </source>
</evidence>
<reference evidence="5" key="1">
    <citation type="journal article" date="2014" name="Proc. Natl. Acad. Sci. U.S.A.">
        <title>Extensive sampling of basidiomycete genomes demonstrates inadequacy of the white-rot/brown-rot paradigm for wood decay fungi.</title>
        <authorList>
            <person name="Riley R."/>
            <person name="Salamov A.A."/>
            <person name="Brown D.W."/>
            <person name="Nagy L.G."/>
            <person name="Floudas D."/>
            <person name="Held B.W."/>
            <person name="Levasseur A."/>
            <person name="Lombard V."/>
            <person name="Morin E."/>
            <person name="Otillar R."/>
            <person name="Lindquist E.A."/>
            <person name="Sun H."/>
            <person name="LaButti K.M."/>
            <person name="Schmutz J."/>
            <person name="Jabbour D."/>
            <person name="Luo H."/>
            <person name="Baker S.E."/>
            <person name="Pisabarro A.G."/>
            <person name="Walton J.D."/>
            <person name="Blanchette R.A."/>
            <person name="Henrissat B."/>
            <person name="Martin F."/>
            <person name="Cullen D."/>
            <person name="Hibbett D.S."/>
            <person name="Grigoriev I.V."/>
        </authorList>
    </citation>
    <scope>NUCLEOTIDE SEQUENCE [LARGE SCALE GENOMIC DNA]</scope>
    <source>
        <strain evidence="5">MUCL 33604</strain>
    </source>
</reference>